<reference evidence="13" key="3">
    <citation type="submission" date="2025-09" db="UniProtKB">
        <authorList>
            <consortium name="Ensembl"/>
        </authorList>
    </citation>
    <scope>IDENTIFICATION</scope>
</reference>
<feature type="compositionally biased region" description="Basic and acidic residues" evidence="10">
    <location>
        <begin position="283"/>
        <end position="299"/>
    </location>
</feature>
<evidence type="ECO:0000259" key="12">
    <source>
        <dbReference type="Pfam" id="PF07885"/>
    </source>
</evidence>
<dbReference type="Pfam" id="PF07885">
    <property type="entry name" value="Ion_trans_2"/>
    <property type="match status" value="2"/>
</dbReference>
<reference evidence="13" key="2">
    <citation type="submission" date="2025-08" db="UniProtKB">
        <authorList>
            <consortium name="Ensembl"/>
        </authorList>
    </citation>
    <scope>IDENTIFICATION</scope>
</reference>
<evidence type="ECO:0000256" key="9">
    <source>
        <dbReference type="RuleBase" id="RU003857"/>
    </source>
</evidence>
<evidence type="ECO:0000256" key="7">
    <source>
        <dbReference type="ARBA" id="ARBA00023136"/>
    </source>
</evidence>
<keyword evidence="7 11" id="KW-0472">Membrane</keyword>
<keyword evidence="14" id="KW-1185">Reference proteome</keyword>
<dbReference type="STRING" id="13616.ENSMODP00000051648"/>
<dbReference type="GeneTree" id="ENSGT00940000164048"/>
<dbReference type="AlphaFoldDB" id="A0A5F8GVH7"/>
<sequence length="299" mass="34153">MRHFKVPEESSLTGIMCASEDLDFENNMITSVYETKAAFLRKINNLTAEDVEIFVKNMTRAARNGIFPLGNVSDHHTNWDFVNSLFFVGSIVSTIGYGILCPKTTGGQLFCVIFAFFGIPLNIIFLQHVGKALSRLSAKLVKCLNRQEMNEKKSRFLTLLIFLMSGIIIFFGLPPFVFCSTEGWTYNEGLYFTFITLSTVGFGDYVVGGQPGRKYFPYYRTLMAVWIFFGLAWIALLFNLLARFLEETEKKIVQDIHRISKAGRESINPSKHHERSPVNTEEDPQKFICERAEQNNEEK</sequence>
<feature type="transmembrane region" description="Helical" evidence="11">
    <location>
        <begin position="106"/>
        <end position="126"/>
    </location>
</feature>
<dbReference type="SUPFAM" id="SSF81324">
    <property type="entry name" value="Voltage-gated potassium channels"/>
    <property type="match status" value="2"/>
</dbReference>
<dbReference type="GO" id="GO:0071805">
    <property type="term" value="P:potassium ion transmembrane transport"/>
    <property type="evidence" value="ECO:0000318"/>
    <property type="project" value="GO_Central"/>
</dbReference>
<keyword evidence="5 11" id="KW-1133">Transmembrane helix</keyword>
<keyword evidence="6 9" id="KW-0406">Ion transport</keyword>
<protein>
    <recommendedName>
        <fullName evidence="12">Potassium channel domain-containing protein</fullName>
    </recommendedName>
</protein>
<dbReference type="FunFam" id="1.10.287.70:FF:000110">
    <property type="entry name" value="Potassium channel subfamily K member"/>
    <property type="match status" value="1"/>
</dbReference>
<reference evidence="13 14" key="1">
    <citation type="journal article" date="2007" name="Nature">
        <title>Genome of the marsupial Monodelphis domestica reveals innovation in non-coding sequences.</title>
        <authorList>
            <person name="Mikkelsen T.S."/>
            <person name="Wakefield M.J."/>
            <person name="Aken B."/>
            <person name="Amemiya C.T."/>
            <person name="Chang J.L."/>
            <person name="Duke S."/>
            <person name="Garber M."/>
            <person name="Gentles A.J."/>
            <person name="Goodstadt L."/>
            <person name="Heger A."/>
            <person name="Jurka J."/>
            <person name="Kamal M."/>
            <person name="Mauceli E."/>
            <person name="Searle S.M."/>
            <person name="Sharpe T."/>
            <person name="Baker M.L."/>
            <person name="Batzer M.A."/>
            <person name="Benos P.V."/>
            <person name="Belov K."/>
            <person name="Clamp M."/>
            <person name="Cook A."/>
            <person name="Cuff J."/>
            <person name="Das R."/>
            <person name="Davidow L."/>
            <person name="Deakin J.E."/>
            <person name="Fazzari M.J."/>
            <person name="Glass J.L."/>
            <person name="Grabherr M."/>
            <person name="Greally J.M."/>
            <person name="Gu W."/>
            <person name="Hore T.A."/>
            <person name="Huttley G.A."/>
            <person name="Kleber M."/>
            <person name="Jirtle R.L."/>
            <person name="Koina E."/>
            <person name="Lee J.T."/>
            <person name="Mahony S."/>
            <person name="Marra M.A."/>
            <person name="Miller R.D."/>
            <person name="Nicholls R.D."/>
            <person name="Oda M."/>
            <person name="Papenfuss A.T."/>
            <person name="Parra Z.E."/>
            <person name="Pollock D.D."/>
            <person name="Ray D.A."/>
            <person name="Schein J.E."/>
            <person name="Speed T.P."/>
            <person name="Thompson K."/>
            <person name="VandeBerg J.L."/>
            <person name="Wade C.M."/>
            <person name="Walker J.A."/>
            <person name="Waters P.D."/>
            <person name="Webber C."/>
            <person name="Weidman J.R."/>
            <person name="Xie X."/>
            <person name="Zody M.C."/>
            <person name="Baldwin J."/>
            <person name="Abdouelleil A."/>
            <person name="Abdulkadir J."/>
            <person name="Abebe A."/>
            <person name="Abera B."/>
            <person name="Abreu J."/>
            <person name="Acer S.C."/>
            <person name="Aftuck L."/>
            <person name="Alexander A."/>
            <person name="An P."/>
            <person name="Anderson E."/>
            <person name="Anderson S."/>
            <person name="Arachi H."/>
            <person name="Azer M."/>
            <person name="Bachantsang P."/>
            <person name="Barry A."/>
            <person name="Bayul T."/>
            <person name="Berlin A."/>
            <person name="Bessette D."/>
            <person name="Bloom T."/>
            <person name="Bloom T."/>
            <person name="Boguslavskiy L."/>
            <person name="Bonnet C."/>
            <person name="Boukhgalter B."/>
            <person name="Bourzgui I."/>
            <person name="Brown A."/>
            <person name="Cahill P."/>
            <person name="Channer S."/>
            <person name="Cheshatsang Y."/>
            <person name="Chuda L."/>
            <person name="Citroen M."/>
            <person name="Collymore A."/>
            <person name="Cooke P."/>
            <person name="Costello M."/>
            <person name="D'Aco K."/>
            <person name="Daza R."/>
            <person name="De Haan G."/>
            <person name="DeGray S."/>
            <person name="DeMaso C."/>
            <person name="Dhargay N."/>
            <person name="Dooley K."/>
            <person name="Dooley E."/>
            <person name="Doricent M."/>
            <person name="Dorje P."/>
            <person name="Dorjee K."/>
            <person name="Dupes A."/>
            <person name="Elong R."/>
            <person name="Falk J."/>
            <person name="Farina A."/>
            <person name="Faro S."/>
            <person name="Ferguson D."/>
            <person name="Fisher S."/>
            <person name="Foley C.D."/>
            <person name="Franke A."/>
            <person name="Friedrich D."/>
            <person name="Gadbois L."/>
            <person name="Gearin G."/>
            <person name="Gearin C.R."/>
            <person name="Giannoukos G."/>
            <person name="Goode T."/>
            <person name="Graham J."/>
            <person name="Grandbois E."/>
            <person name="Grewal S."/>
            <person name="Gyaltsen K."/>
            <person name="Hafez N."/>
            <person name="Hagos B."/>
            <person name="Hall J."/>
            <person name="Henson C."/>
            <person name="Hollinger A."/>
            <person name="Honan T."/>
            <person name="Huard M.D."/>
            <person name="Hughes L."/>
            <person name="Hurhula B."/>
            <person name="Husby M.E."/>
            <person name="Kamat A."/>
            <person name="Kanga B."/>
            <person name="Kashin S."/>
            <person name="Khazanovich D."/>
            <person name="Kisner P."/>
            <person name="Lance K."/>
            <person name="Lara M."/>
            <person name="Lee W."/>
            <person name="Lennon N."/>
            <person name="Letendre F."/>
            <person name="LeVine R."/>
            <person name="Lipovsky A."/>
            <person name="Liu X."/>
            <person name="Liu J."/>
            <person name="Liu S."/>
            <person name="Lokyitsang T."/>
            <person name="Lokyitsang Y."/>
            <person name="Lubonja R."/>
            <person name="Lui A."/>
            <person name="MacDonald P."/>
            <person name="Magnisalis V."/>
            <person name="Maru K."/>
            <person name="Matthews C."/>
            <person name="McCusker W."/>
            <person name="McDonough S."/>
            <person name="Mehta T."/>
            <person name="Meldrim J."/>
            <person name="Meneus L."/>
            <person name="Mihai O."/>
            <person name="Mihalev A."/>
            <person name="Mihova T."/>
            <person name="Mittelman R."/>
            <person name="Mlenga V."/>
            <person name="Montmayeur A."/>
            <person name="Mulrain L."/>
            <person name="Navidi A."/>
            <person name="Naylor J."/>
            <person name="Negash T."/>
            <person name="Nguyen T."/>
            <person name="Nguyen N."/>
            <person name="Nicol R."/>
            <person name="Norbu C."/>
            <person name="Norbu N."/>
            <person name="Novod N."/>
            <person name="O'Neill B."/>
            <person name="Osman S."/>
            <person name="Markiewicz E."/>
            <person name="Oyono O.L."/>
            <person name="Patti C."/>
            <person name="Phunkhang P."/>
            <person name="Pierre F."/>
            <person name="Priest M."/>
            <person name="Raghuraman S."/>
            <person name="Rege F."/>
            <person name="Reyes R."/>
            <person name="Rise C."/>
            <person name="Rogov P."/>
            <person name="Ross K."/>
            <person name="Ryan E."/>
            <person name="Settipalli S."/>
            <person name="Shea T."/>
            <person name="Sherpa N."/>
            <person name="Shi L."/>
            <person name="Shih D."/>
            <person name="Sparrow T."/>
            <person name="Spaulding J."/>
            <person name="Stalker J."/>
            <person name="Stange-Thomann N."/>
            <person name="Stavropoulos S."/>
            <person name="Stone C."/>
            <person name="Strader C."/>
            <person name="Tesfaye S."/>
            <person name="Thomson T."/>
            <person name="Thoulutsang Y."/>
            <person name="Thoulutsang D."/>
            <person name="Topham K."/>
            <person name="Topping I."/>
            <person name="Tsamla T."/>
            <person name="Vassiliev H."/>
            <person name="Vo A."/>
            <person name="Wangchuk T."/>
            <person name="Wangdi T."/>
            <person name="Weiand M."/>
            <person name="Wilkinson J."/>
            <person name="Wilson A."/>
            <person name="Yadav S."/>
            <person name="Young G."/>
            <person name="Yu Q."/>
            <person name="Zembek L."/>
            <person name="Zhong D."/>
            <person name="Zimmer A."/>
            <person name="Zwirko Z."/>
            <person name="Jaffe D.B."/>
            <person name="Alvarez P."/>
            <person name="Brockman W."/>
            <person name="Butler J."/>
            <person name="Chin C."/>
            <person name="Gnerre S."/>
            <person name="MacCallum I."/>
            <person name="Graves J.A."/>
            <person name="Ponting C.P."/>
            <person name="Breen M."/>
            <person name="Samollow P.B."/>
            <person name="Lander E.S."/>
            <person name="Lindblad-Toh K."/>
        </authorList>
    </citation>
    <scope>NUCLEOTIDE SEQUENCE [LARGE SCALE GENOMIC DNA]</scope>
</reference>
<evidence type="ECO:0000256" key="3">
    <source>
        <dbReference type="ARBA" id="ARBA00022692"/>
    </source>
</evidence>
<keyword evidence="8 9" id="KW-0407">Ion channel</keyword>
<dbReference type="Gene3D" id="1.10.287.70">
    <property type="match status" value="1"/>
</dbReference>
<dbReference type="GO" id="GO:0015271">
    <property type="term" value="F:outward rectifier potassium channel activity"/>
    <property type="evidence" value="ECO:0000318"/>
    <property type="project" value="GO_Central"/>
</dbReference>
<evidence type="ECO:0000256" key="6">
    <source>
        <dbReference type="ARBA" id="ARBA00023065"/>
    </source>
</evidence>
<keyword evidence="4" id="KW-0630">Potassium</keyword>
<organism evidence="13 14">
    <name type="scientific">Monodelphis domestica</name>
    <name type="common">Gray short-tailed opossum</name>
    <dbReference type="NCBI Taxonomy" id="13616"/>
    <lineage>
        <taxon>Eukaryota</taxon>
        <taxon>Metazoa</taxon>
        <taxon>Chordata</taxon>
        <taxon>Craniata</taxon>
        <taxon>Vertebrata</taxon>
        <taxon>Euteleostomi</taxon>
        <taxon>Mammalia</taxon>
        <taxon>Metatheria</taxon>
        <taxon>Didelphimorphia</taxon>
        <taxon>Didelphidae</taxon>
        <taxon>Monodelphis</taxon>
    </lineage>
</organism>
<accession>A0A5F8GVH7</accession>
<keyword evidence="2 9" id="KW-0813">Transport</keyword>
<keyword evidence="3 9" id="KW-0812">Transmembrane</keyword>
<dbReference type="Ensembl" id="ENSMODT00000059257.1">
    <property type="protein sequence ID" value="ENSMODP00000051648.1"/>
    <property type="gene ID" value="ENSMODG00000049384.1"/>
</dbReference>
<feature type="transmembrane region" description="Helical" evidence="11">
    <location>
        <begin position="219"/>
        <end position="242"/>
    </location>
</feature>
<dbReference type="Bgee" id="ENSMODG00000049384">
    <property type="expression patterns" value="Expressed in spermatid and 8 other cell types or tissues"/>
</dbReference>
<dbReference type="PRINTS" id="PR01333">
    <property type="entry name" value="2POREKCHANEL"/>
</dbReference>
<comment type="subcellular location">
    <subcellularLocation>
        <location evidence="1">Membrane</location>
        <topology evidence="1">Multi-pass membrane protein</topology>
    </subcellularLocation>
</comment>
<dbReference type="InParanoid" id="A0A5F8GVH7"/>
<evidence type="ECO:0000313" key="14">
    <source>
        <dbReference type="Proteomes" id="UP000002280"/>
    </source>
</evidence>
<feature type="transmembrane region" description="Helical" evidence="11">
    <location>
        <begin position="156"/>
        <end position="177"/>
    </location>
</feature>
<dbReference type="Proteomes" id="UP000002280">
    <property type="component" value="Chromosome 1"/>
</dbReference>
<comment type="similarity">
    <text evidence="9">Belongs to the two pore domain potassium channel (TC 1.A.1.8) family.</text>
</comment>
<evidence type="ECO:0000256" key="11">
    <source>
        <dbReference type="SAM" id="Phobius"/>
    </source>
</evidence>
<feature type="domain" description="Potassium channel" evidence="12">
    <location>
        <begin position="77"/>
        <end position="134"/>
    </location>
</feature>
<dbReference type="GO" id="GO:0005886">
    <property type="term" value="C:plasma membrane"/>
    <property type="evidence" value="ECO:0000318"/>
    <property type="project" value="GO_Central"/>
</dbReference>
<dbReference type="OMA" id="WAFICAG"/>
<evidence type="ECO:0000313" key="13">
    <source>
        <dbReference type="Ensembl" id="ENSMODP00000051648.1"/>
    </source>
</evidence>
<dbReference type="PANTHER" id="PTHR11003">
    <property type="entry name" value="POTASSIUM CHANNEL, SUBFAMILY K"/>
    <property type="match status" value="1"/>
</dbReference>
<dbReference type="PANTHER" id="PTHR11003:SF350">
    <property type="entry name" value="POTASSIUM CHANNEL DOMAIN-CONTAINING PROTEIN"/>
    <property type="match status" value="1"/>
</dbReference>
<name>A0A5F8GVH7_MONDO</name>
<evidence type="ECO:0000256" key="10">
    <source>
        <dbReference type="SAM" id="MobiDB-lite"/>
    </source>
</evidence>
<evidence type="ECO:0000256" key="1">
    <source>
        <dbReference type="ARBA" id="ARBA00004141"/>
    </source>
</evidence>
<dbReference type="InterPro" id="IPR013099">
    <property type="entry name" value="K_chnl_dom"/>
</dbReference>
<feature type="region of interest" description="Disordered" evidence="10">
    <location>
        <begin position="264"/>
        <end position="299"/>
    </location>
</feature>
<evidence type="ECO:0000256" key="2">
    <source>
        <dbReference type="ARBA" id="ARBA00022448"/>
    </source>
</evidence>
<evidence type="ECO:0000256" key="8">
    <source>
        <dbReference type="ARBA" id="ARBA00023303"/>
    </source>
</evidence>
<proteinExistence type="inferred from homology"/>
<evidence type="ECO:0000256" key="5">
    <source>
        <dbReference type="ARBA" id="ARBA00022989"/>
    </source>
</evidence>
<feature type="domain" description="Potassium channel" evidence="12">
    <location>
        <begin position="164"/>
        <end position="246"/>
    </location>
</feature>
<dbReference type="InterPro" id="IPR003280">
    <property type="entry name" value="2pore_dom_K_chnl"/>
</dbReference>
<evidence type="ECO:0000256" key="4">
    <source>
        <dbReference type="ARBA" id="ARBA00022958"/>
    </source>
</evidence>
<feature type="transmembrane region" description="Helical" evidence="11">
    <location>
        <begin position="81"/>
        <end position="100"/>
    </location>
</feature>
<dbReference type="GO" id="GO:0022841">
    <property type="term" value="F:potassium ion leak channel activity"/>
    <property type="evidence" value="ECO:0000318"/>
    <property type="project" value="GO_Central"/>
</dbReference>